<dbReference type="SMART" id="SM00460">
    <property type="entry name" value="TGc"/>
    <property type="match status" value="1"/>
</dbReference>
<name>A0AA37WGL5_9ALTE</name>
<dbReference type="Pfam" id="PF11992">
    <property type="entry name" value="TgpA_N"/>
    <property type="match status" value="1"/>
</dbReference>
<accession>A0AA37WGL5</accession>
<dbReference type="PANTHER" id="PTHR42736:SF1">
    <property type="entry name" value="PROTEIN-GLUTAMINE GAMMA-GLUTAMYLTRANSFERASE"/>
    <property type="match status" value="1"/>
</dbReference>
<keyword evidence="1" id="KW-0472">Membrane</keyword>
<evidence type="ECO:0000313" key="4">
    <source>
        <dbReference type="Proteomes" id="UP001156601"/>
    </source>
</evidence>
<feature type="transmembrane region" description="Helical" evidence="1">
    <location>
        <begin position="81"/>
        <end position="99"/>
    </location>
</feature>
<dbReference type="InterPro" id="IPR002931">
    <property type="entry name" value="Transglutaminase-like"/>
</dbReference>
<organism evidence="3 4">
    <name type="scientific">Agaribacter marinus</name>
    <dbReference type="NCBI Taxonomy" id="1431249"/>
    <lineage>
        <taxon>Bacteria</taxon>
        <taxon>Pseudomonadati</taxon>
        <taxon>Pseudomonadota</taxon>
        <taxon>Gammaproteobacteria</taxon>
        <taxon>Alteromonadales</taxon>
        <taxon>Alteromonadaceae</taxon>
        <taxon>Agaribacter</taxon>
    </lineage>
</organism>
<evidence type="ECO:0000313" key="3">
    <source>
        <dbReference type="EMBL" id="GLR70231.1"/>
    </source>
</evidence>
<dbReference type="InterPro" id="IPR038765">
    <property type="entry name" value="Papain-like_cys_pep_sf"/>
</dbReference>
<evidence type="ECO:0000256" key="1">
    <source>
        <dbReference type="SAM" id="Phobius"/>
    </source>
</evidence>
<evidence type="ECO:0000259" key="2">
    <source>
        <dbReference type="SMART" id="SM00460"/>
    </source>
</evidence>
<dbReference type="AlphaFoldDB" id="A0AA37WGL5"/>
<feature type="domain" description="Transglutaminase-like" evidence="2">
    <location>
        <begin position="401"/>
        <end position="471"/>
    </location>
</feature>
<dbReference type="Pfam" id="PF01841">
    <property type="entry name" value="Transglut_core"/>
    <property type="match status" value="1"/>
</dbReference>
<keyword evidence="1" id="KW-1133">Transmembrane helix</keyword>
<protein>
    <submittedName>
        <fullName evidence="3">Protein-glutamine gamma-glutamyltransferase</fullName>
    </submittedName>
</protein>
<feature type="transmembrane region" description="Helical" evidence="1">
    <location>
        <begin position="551"/>
        <end position="571"/>
    </location>
</feature>
<dbReference type="SUPFAM" id="SSF54001">
    <property type="entry name" value="Cysteine proteinases"/>
    <property type="match status" value="1"/>
</dbReference>
<reference evidence="3" key="2">
    <citation type="submission" date="2023-01" db="EMBL/GenBank/DDBJ databases">
        <title>Draft genome sequence of Agaribacter marinus strain NBRC 110023.</title>
        <authorList>
            <person name="Sun Q."/>
            <person name="Mori K."/>
        </authorList>
    </citation>
    <scope>NUCLEOTIDE SEQUENCE</scope>
    <source>
        <strain evidence="3">NBRC 110023</strain>
    </source>
</reference>
<feature type="transmembrane region" description="Helical" evidence="1">
    <location>
        <begin position="164"/>
        <end position="186"/>
    </location>
</feature>
<keyword evidence="4" id="KW-1185">Reference proteome</keyword>
<comment type="caution">
    <text evidence="3">The sequence shown here is derived from an EMBL/GenBank/DDBJ whole genome shotgun (WGS) entry which is preliminary data.</text>
</comment>
<reference evidence="3" key="1">
    <citation type="journal article" date="2014" name="Int. J. Syst. Evol. Microbiol.">
        <title>Complete genome sequence of Corynebacterium casei LMG S-19264T (=DSM 44701T), isolated from a smear-ripened cheese.</title>
        <authorList>
            <consortium name="US DOE Joint Genome Institute (JGI-PGF)"/>
            <person name="Walter F."/>
            <person name="Albersmeier A."/>
            <person name="Kalinowski J."/>
            <person name="Ruckert C."/>
        </authorList>
    </citation>
    <scope>NUCLEOTIDE SEQUENCE</scope>
    <source>
        <strain evidence="3">NBRC 110023</strain>
    </source>
</reference>
<gene>
    <name evidence="3" type="primary">tgpA</name>
    <name evidence="3" type="ORF">GCM10007852_11390</name>
</gene>
<sequence>MSQQISPSKLPALIAVATFCYTVMPLASPIMVWVWVLFICAVGIAGARAFYDIPPLKNMTLNLFAVFCLGLLVVFSDDYGLLSTMVNLLVVACCLKFLMLHKKSDLHVILVVQIFLIACGFIYHQAVGFAIYYSIAICSLLYVAFLLNAGNLRSKPSFRQTTKLLIQTVPIAVALFLVVPRLPPFWQTPTESNTKTGLSESVTPGDIANLAQSADLVFRAEFNGEIPAPAERYWRSIVLDYFDGATWTIGSEAIANDNQPYLRYEGNVFRYLIMAEPTQTKWLFSLDIPRVTDVMSSQNIYMNQNYQLHANGAATQPSLYVLESYPGMKLDHYQDTLNFEKYLQVPNNTNPQTNAWIDSLNLANKNTLEIIQLLTSKFTQEAFSYTLKPPLMQNESVDQFLFDYQRGFCSHYASALTYMLRIANVPARIVTGYQGGQVQGDAIITVRQYDAHAWVEAWDDTVGWIRIDPTSLVAPNRLLSGLFSSLDDEDSDLIEGNELFRNMASFWGLKQLNDLITIANHNWSQMVLDFDQDSQRSILESLFGDANAKNLITFLIASFIAIGAFITFLFVPWRRWFSAGEVSADVLLVEALENKGYDKHVSETLKQFCQRISPELNREQNNLVNKFIDAFYTYQYSTESIKYSQVEACLMDSLNCLTKRKNKASNANS</sequence>
<feature type="transmembrane region" description="Helical" evidence="1">
    <location>
        <begin position="130"/>
        <end position="152"/>
    </location>
</feature>
<dbReference type="Proteomes" id="UP001156601">
    <property type="component" value="Unassembled WGS sequence"/>
</dbReference>
<dbReference type="PANTHER" id="PTHR42736">
    <property type="entry name" value="PROTEIN-GLUTAMINE GAMMA-GLUTAMYLTRANSFERASE"/>
    <property type="match status" value="1"/>
</dbReference>
<dbReference type="InterPro" id="IPR021878">
    <property type="entry name" value="TgpA_N"/>
</dbReference>
<proteinExistence type="predicted"/>
<feature type="transmembrane region" description="Helical" evidence="1">
    <location>
        <begin position="106"/>
        <end position="124"/>
    </location>
</feature>
<feature type="transmembrane region" description="Helical" evidence="1">
    <location>
        <begin position="58"/>
        <end position="75"/>
    </location>
</feature>
<keyword evidence="1" id="KW-0812">Transmembrane</keyword>
<dbReference type="EMBL" id="BSOT01000005">
    <property type="protein sequence ID" value="GLR70231.1"/>
    <property type="molecule type" value="Genomic_DNA"/>
</dbReference>
<feature type="transmembrane region" description="Helical" evidence="1">
    <location>
        <begin position="30"/>
        <end position="51"/>
    </location>
</feature>
<dbReference type="RefSeq" id="WP_284216536.1">
    <property type="nucleotide sequence ID" value="NZ_BSOT01000005.1"/>
</dbReference>
<dbReference type="InterPro" id="IPR052901">
    <property type="entry name" value="Bact_TGase-like"/>
</dbReference>
<dbReference type="Gene3D" id="3.10.620.30">
    <property type="match status" value="1"/>
</dbReference>